<name>A0A0F9VZZ2_9ZZZZ</name>
<sequence>MSYRDSSFYDQAEKIVRSDKVSMEDIQVVIKYIKEIRGDYEVAHSIEADLHVAVLRTIAAGNSSHEVLRGYSRDLATAALGTVELDFPRYYV</sequence>
<dbReference type="AlphaFoldDB" id="A0A0F9VZZ2"/>
<gene>
    <name evidence="1" type="ORF">LCGC14_0344570</name>
</gene>
<reference evidence="1" key="1">
    <citation type="journal article" date="2015" name="Nature">
        <title>Complex archaea that bridge the gap between prokaryotes and eukaryotes.</title>
        <authorList>
            <person name="Spang A."/>
            <person name="Saw J.H."/>
            <person name="Jorgensen S.L."/>
            <person name="Zaremba-Niedzwiedzka K."/>
            <person name="Martijn J."/>
            <person name="Lind A.E."/>
            <person name="van Eijk R."/>
            <person name="Schleper C."/>
            <person name="Guy L."/>
            <person name="Ettema T.J."/>
        </authorList>
    </citation>
    <scope>NUCLEOTIDE SEQUENCE</scope>
</reference>
<organism evidence="1">
    <name type="scientific">marine sediment metagenome</name>
    <dbReference type="NCBI Taxonomy" id="412755"/>
    <lineage>
        <taxon>unclassified sequences</taxon>
        <taxon>metagenomes</taxon>
        <taxon>ecological metagenomes</taxon>
    </lineage>
</organism>
<dbReference type="EMBL" id="LAZR01000254">
    <property type="protein sequence ID" value="KKN78981.1"/>
    <property type="molecule type" value="Genomic_DNA"/>
</dbReference>
<proteinExistence type="predicted"/>
<protein>
    <submittedName>
        <fullName evidence="1">Uncharacterized protein</fullName>
    </submittedName>
</protein>
<comment type="caution">
    <text evidence="1">The sequence shown here is derived from an EMBL/GenBank/DDBJ whole genome shotgun (WGS) entry which is preliminary data.</text>
</comment>
<evidence type="ECO:0000313" key="1">
    <source>
        <dbReference type="EMBL" id="KKN78981.1"/>
    </source>
</evidence>
<accession>A0A0F9VZZ2</accession>